<accession>A0A8K0DCT9</accession>
<dbReference type="InterPro" id="IPR018503">
    <property type="entry name" value="Tetraspanin_CS"/>
</dbReference>
<evidence type="ECO:0000256" key="6">
    <source>
        <dbReference type="RuleBase" id="RU361218"/>
    </source>
</evidence>
<comment type="similarity">
    <text evidence="2 6">Belongs to the tetraspanin (TM4SF) family.</text>
</comment>
<evidence type="ECO:0000256" key="5">
    <source>
        <dbReference type="ARBA" id="ARBA00023136"/>
    </source>
</evidence>
<reference evidence="7" key="1">
    <citation type="submission" date="2019-08" db="EMBL/GenBank/DDBJ databases">
        <title>The genome of the North American firefly Photinus pyralis.</title>
        <authorList>
            <consortium name="Photinus pyralis genome working group"/>
            <person name="Fallon T.R."/>
            <person name="Sander Lower S.E."/>
            <person name="Weng J.-K."/>
        </authorList>
    </citation>
    <scope>NUCLEOTIDE SEQUENCE</scope>
    <source>
        <strain evidence="7">TRF0915ILg1</strain>
        <tissue evidence="7">Whole body</tissue>
    </source>
</reference>
<keyword evidence="8" id="KW-1185">Reference proteome</keyword>
<dbReference type="PRINTS" id="PR00259">
    <property type="entry name" value="TMFOUR"/>
</dbReference>
<dbReference type="GO" id="GO:0005886">
    <property type="term" value="C:plasma membrane"/>
    <property type="evidence" value="ECO:0007669"/>
    <property type="project" value="TreeGrafter"/>
</dbReference>
<feature type="transmembrane region" description="Helical" evidence="6">
    <location>
        <begin position="82"/>
        <end position="105"/>
    </location>
</feature>
<protein>
    <recommendedName>
        <fullName evidence="6">Tetraspanin</fullName>
    </recommendedName>
</protein>
<dbReference type="SUPFAM" id="SSF48652">
    <property type="entry name" value="Tetraspanin"/>
    <property type="match status" value="1"/>
</dbReference>
<dbReference type="EMBL" id="VTPC01000932">
    <property type="protein sequence ID" value="KAF2903788.1"/>
    <property type="molecule type" value="Genomic_DNA"/>
</dbReference>
<sequence length="235" mass="26109">MVSAGMTCIKYLLFCFNLLFAVSGIAILTVGAVIHALYYHYSEFVDPSFGSAPLVLIIVGVIVFIVAFFGCCGAVRENHCMIITFSVFLLIIFSLELAAGIAGYVRRSEVETMLENRLNHTMYDYYSKPEIQRSWDIMQHELNCCGMHGPKDWEYVNHNNSLPHTCCPNIASDGNCTMKSPEKFTTPCLDELKNAFIRYGSLIGGVGIGIALVQLIGVVFACCLARSIRKEYETV</sequence>
<dbReference type="PANTHER" id="PTHR19282">
    <property type="entry name" value="TETRASPANIN"/>
    <property type="match status" value="1"/>
</dbReference>
<dbReference type="Pfam" id="PF00335">
    <property type="entry name" value="Tetraspanin"/>
    <property type="match status" value="1"/>
</dbReference>
<keyword evidence="5 6" id="KW-0472">Membrane</keyword>
<evidence type="ECO:0000256" key="1">
    <source>
        <dbReference type="ARBA" id="ARBA00004141"/>
    </source>
</evidence>
<dbReference type="AlphaFoldDB" id="A0A8K0DCT9"/>
<dbReference type="PIRSF" id="PIRSF002419">
    <property type="entry name" value="Tetraspanin"/>
    <property type="match status" value="1"/>
</dbReference>
<dbReference type="Gene3D" id="1.10.1450.10">
    <property type="entry name" value="Tetraspanin"/>
    <property type="match status" value="1"/>
</dbReference>
<name>A0A8K0DCT9_IGNLU</name>
<dbReference type="PANTHER" id="PTHR19282:SF482">
    <property type="entry name" value="FI23944P1-RELATED"/>
    <property type="match status" value="1"/>
</dbReference>
<dbReference type="InterPro" id="IPR008952">
    <property type="entry name" value="Tetraspanin_EC2_sf"/>
</dbReference>
<dbReference type="OrthoDB" id="10033535at2759"/>
<keyword evidence="4 6" id="KW-1133">Transmembrane helix</keyword>
<dbReference type="Proteomes" id="UP000801492">
    <property type="component" value="Unassembled WGS sequence"/>
</dbReference>
<dbReference type="PROSITE" id="PS00421">
    <property type="entry name" value="TM4_1"/>
    <property type="match status" value="1"/>
</dbReference>
<feature type="transmembrane region" description="Helical" evidence="6">
    <location>
        <begin position="202"/>
        <end position="225"/>
    </location>
</feature>
<organism evidence="7 8">
    <name type="scientific">Ignelater luminosus</name>
    <name type="common">Cucubano</name>
    <name type="synonym">Pyrophorus luminosus</name>
    <dbReference type="NCBI Taxonomy" id="2038154"/>
    <lineage>
        <taxon>Eukaryota</taxon>
        <taxon>Metazoa</taxon>
        <taxon>Ecdysozoa</taxon>
        <taxon>Arthropoda</taxon>
        <taxon>Hexapoda</taxon>
        <taxon>Insecta</taxon>
        <taxon>Pterygota</taxon>
        <taxon>Neoptera</taxon>
        <taxon>Endopterygota</taxon>
        <taxon>Coleoptera</taxon>
        <taxon>Polyphaga</taxon>
        <taxon>Elateriformia</taxon>
        <taxon>Elateroidea</taxon>
        <taxon>Elateridae</taxon>
        <taxon>Agrypninae</taxon>
        <taxon>Pyrophorini</taxon>
        <taxon>Ignelater</taxon>
    </lineage>
</organism>
<feature type="transmembrane region" description="Helical" evidence="6">
    <location>
        <begin position="54"/>
        <end position="75"/>
    </location>
</feature>
<gene>
    <name evidence="7" type="ORF">ILUMI_02394</name>
</gene>
<feature type="transmembrane region" description="Helical" evidence="6">
    <location>
        <begin position="12"/>
        <end position="34"/>
    </location>
</feature>
<evidence type="ECO:0000313" key="7">
    <source>
        <dbReference type="EMBL" id="KAF2903788.1"/>
    </source>
</evidence>
<proteinExistence type="inferred from homology"/>
<dbReference type="CDD" id="cd03127">
    <property type="entry name" value="tetraspanin_LEL"/>
    <property type="match status" value="1"/>
</dbReference>
<evidence type="ECO:0000313" key="8">
    <source>
        <dbReference type="Proteomes" id="UP000801492"/>
    </source>
</evidence>
<evidence type="ECO:0000256" key="3">
    <source>
        <dbReference type="ARBA" id="ARBA00022692"/>
    </source>
</evidence>
<dbReference type="InterPro" id="IPR018499">
    <property type="entry name" value="Tetraspanin/Peripherin"/>
</dbReference>
<evidence type="ECO:0000256" key="4">
    <source>
        <dbReference type="ARBA" id="ARBA00022989"/>
    </source>
</evidence>
<keyword evidence="3 6" id="KW-0812">Transmembrane</keyword>
<comment type="subcellular location">
    <subcellularLocation>
        <location evidence="1 6">Membrane</location>
        <topology evidence="1 6">Multi-pass membrane protein</topology>
    </subcellularLocation>
</comment>
<comment type="caution">
    <text evidence="7">The sequence shown here is derived from an EMBL/GenBank/DDBJ whole genome shotgun (WGS) entry which is preliminary data.</text>
</comment>
<evidence type="ECO:0000256" key="2">
    <source>
        <dbReference type="ARBA" id="ARBA00006840"/>
    </source>
</evidence>
<dbReference type="InterPro" id="IPR000301">
    <property type="entry name" value="Tetraspanin_animals"/>
</dbReference>